<feature type="domain" description="Integral membrane bound transporter" evidence="8">
    <location>
        <begin position="372"/>
        <end position="492"/>
    </location>
</feature>
<feature type="transmembrane region" description="Helical" evidence="7">
    <location>
        <begin position="31"/>
        <end position="49"/>
    </location>
</feature>
<dbReference type="PANTHER" id="PTHR30509:SF9">
    <property type="entry name" value="MULTIDRUG RESISTANCE PROTEIN MDTO"/>
    <property type="match status" value="1"/>
</dbReference>
<dbReference type="Pfam" id="PF13515">
    <property type="entry name" value="FUSC_2"/>
    <property type="match status" value="1"/>
</dbReference>
<organism evidence="9 10">
    <name type="scientific">Agromyces atrinae</name>
    <dbReference type="NCBI Taxonomy" id="592376"/>
    <lineage>
        <taxon>Bacteria</taxon>
        <taxon>Bacillati</taxon>
        <taxon>Actinomycetota</taxon>
        <taxon>Actinomycetes</taxon>
        <taxon>Micrococcales</taxon>
        <taxon>Microbacteriaceae</taxon>
        <taxon>Agromyces</taxon>
    </lineage>
</organism>
<dbReference type="AlphaFoldDB" id="A0A4Q2M7U4"/>
<feature type="transmembrane region" description="Helical" evidence="7">
    <location>
        <begin position="86"/>
        <end position="104"/>
    </location>
</feature>
<keyword evidence="2" id="KW-1003">Cell membrane</keyword>
<keyword evidence="4 7" id="KW-1133">Transmembrane helix</keyword>
<evidence type="ECO:0000256" key="3">
    <source>
        <dbReference type="ARBA" id="ARBA00022692"/>
    </source>
</evidence>
<protein>
    <recommendedName>
        <fullName evidence="8">Integral membrane bound transporter domain-containing protein</fullName>
    </recommendedName>
</protein>
<evidence type="ECO:0000259" key="8">
    <source>
        <dbReference type="Pfam" id="PF13515"/>
    </source>
</evidence>
<evidence type="ECO:0000313" key="10">
    <source>
        <dbReference type="Proteomes" id="UP000292686"/>
    </source>
</evidence>
<keyword evidence="10" id="KW-1185">Reference proteome</keyword>
<accession>A0A4Q2M7U4</accession>
<keyword evidence="3 7" id="KW-0812">Transmembrane</keyword>
<evidence type="ECO:0000256" key="1">
    <source>
        <dbReference type="ARBA" id="ARBA00004651"/>
    </source>
</evidence>
<evidence type="ECO:0000256" key="7">
    <source>
        <dbReference type="SAM" id="Phobius"/>
    </source>
</evidence>
<dbReference type="Proteomes" id="UP000292686">
    <property type="component" value="Unassembled WGS sequence"/>
</dbReference>
<dbReference type="OrthoDB" id="3816110at2"/>
<evidence type="ECO:0000256" key="2">
    <source>
        <dbReference type="ARBA" id="ARBA00022475"/>
    </source>
</evidence>
<evidence type="ECO:0000256" key="4">
    <source>
        <dbReference type="ARBA" id="ARBA00022989"/>
    </source>
</evidence>
<dbReference type="GO" id="GO:0005886">
    <property type="term" value="C:plasma membrane"/>
    <property type="evidence" value="ECO:0007669"/>
    <property type="project" value="UniProtKB-SubCell"/>
</dbReference>
<comment type="subcellular location">
    <subcellularLocation>
        <location evidence="1">Cell membrane</location>
        <topology evidence="1">Multi-pass membrane protein</topology>
    </subcellularLocation>
</comment>
<comment type="similarity">
    <text evidence="6">Belongs to the YccS/YhfK family.</text>
</comment>
<feature type="transmembrane region" description="Helical" evidence="7">
    <location>
        <begin position="55"/>
        <end position="74"/>
    </location>
</feature>
<name>A0A4Q2M7U4_9MICO</name>
<proteinExistence type="inferred from homology"/>
<dbReference type="InterPro" id="IPR049453">
    <property type="entry name" value="Memb_transporter_dom"/>
</dbReference>
<dbReference type="PANTHER" id="PTHR30509">
    <property type="entry name" value="P-HYDROXYBENZOIC ACID EFFLUX PUMP SUBUNIT-RELATED"/>
    <property type="match status" value="1"/>
</dbReference>
<reference evidence="9 10" key="1">
    <citation type="submission" date="2019-01" db="EMBL/GenBank/DDBJ databases">
        <title>Agromyces.</title>
        <authorList>
            <person name="Li J."/>
        </authorList>
    </citation>
    <scope>NUCLEOTIDE SEQUENCE [LARGE SCALE GENOMIC DNA]</scope>
    <source>
        <strain evidence="9 10">DSM 23870</strain>
    </source>
</reference>
<evidence type="ECO:0000313" key="9">
    <source>
        <dbReference type="EMBL" id="RXZ88129.1"/>
    </source>
</evidence>
<feature type="transmembrane region" description="Helical" evidence="7">
    <location>
        <begin position="159"/>
        <end position="178"/>
    </location>
</feature>
<gene>
    <name evidence="9" type="ORF">ESP50_02795</name>
</gene>
<evidence type="ECO:0000256" key="6">
    <source>
        <dbReference type="ARBA" id="ARBA00043993"/>
    </source>
</evidence>
<evidence type="ECO:0000256" key="5">
    <source>
        <dbReference type="ARBA" id="ARBA00023136"/>
    </source>
</evidence>
<comment type="caution">
    <text evidence="9">The sequence shown here is derived from an EMBL/GenBank/DDBJ whole genome shotgun (WGS) entry which is preliminary data.</text>
</comment>
<feature type="transmembrane region" description="Helical" evidence="7">
    <location>
        <begin position="110"/>
        <end position="128"/>
    </location>
</feature>
<sequence>MSRIAHAVEESKAWMRALTRSQRAPIPWDRVALTAVGITAPVGLALLFAPTNDAVIGAGALASMGALVASAMDLGSAGIERVHRMALASMMATIGFGIGTAVHGHVVATLVAVIVAALLSGISGAISATASKSAVYFLMYTVTAANADFGLSSPWMAPLIFFAGAAWRLLLTMAAAAYEGREFAPERRAVARVYDAIVAQLSAGSAAGRTAAGDALTGALNDAYDVLVAARTELAAHDRRWQTLVAVLNASAPVVDAAIAAAEDERDVDAEVLDYLRGVAAWVSNPARPAPSAPHASGGDPALATSIAHVAHVVSGVSARASGPVGDGTDLALPQAPTVIGRLRGAGRALTSGTELWNSILRLVLCIAVAQALCAAWQLERPYLVMLTVAQVMKPDFGSIFGRAVQRGVGTLIGVAIGALAVAVIPRDGWQILVILILAASMPIVMPRNYGLYSIVTTPLAVLLVELHVSDSSSLVEARLLDTLLGCAIVLVLGYLPWPQTWHAPRHLAVPVAALAHAISVYARVALSQPDDPDRSTLRRGVYRRISDLRTTVAKALAEPPAISAASASWLPEVAALERVTDAVTAAATEAEASGAAQDAEAVDAVASALDDLADAITARRRPVDVELPGGVLPAVAGDLATARSALIAQQVGAERRVKGG</sequence>
<keyword evidence="5 7" id="KW-0472">Membrane</keyword>
<dbReference type="EMBL" id="SDPM01000001">
    <property type="protein sequence ID" value="RXZ88129.1"/>
    <property type="molecule type" value="Genomic_DNA"/>
</dbReference>